<feature type="domain" description="Tyr recombinase" evidence="6">
    <location>
        <begin position="146"/>
        <end position="341"/>
    </location>
</feature>
<dbReference type="InterPro" id="IPR004107">
    <property type="entry name" value="Integrase_SAM-like_N"/>
</dbReference>
<dbReference type="Gene3D" id="1.10.150.130">
    <property type="match status" value="1"/>
</dbReference>
<evidence type="ECO:0000256" key="4">
    <source>
        <dbReference type="PROSITE-ProRule" id="PRU01248"/>
    </source>
</evidence>
<dbReference type="InterPro" id="IPR002104">
    <property type="entry name" value="Integrase_catalytic"/>
</dbReference>
<evidence type="ECO:0000256" key="2">
    <source>
        <dbReference type="ARBA" id="ARBA00023125"/>
    </source>
</evidence>
<evidence type="ECO:0000259" key="7">
    <source>
        <dbReference type="PROSITE" id="PS51900"/>
    </source>
</evidence>
<dbReference type="GO" id="GO:0003677">
    <property type="term" value="F:DNA binding"/>
    <property type="evidence" value="ECO:0007669"/>
    <property type="project" value="UniProtKB-UniRule"/>
</dbReference>
<protein>
    <submittedName>
        <fullName evidence="8">Tyrosine recombinase XerD</fullName>
    </submittedName>
</protein>
<dbReference type="GO" id="GO:0015074">
    <property type="term" value="P:DNA integration"/>
    <property type="evidence" value="ECO:0007669"/>
    <property type="project" value="UniProtKB-KW"/>
</dbReference>
<dbReference type="InterPro" id="IPR011010">
    <property type="entry name" value="DNA_brk_join_enz"/>
</dbReference>
<dbReference type="EMBL" id="CP036349">
    <property type="protein sequence ID" value="QDV73726.1"/>
    <property type="molecule type" value="Genomic_DNA"/>
</dbReference>
<dbReference type="InterPro" id="IPR050090">
    <property type="entry name" value="Tyrosine_recombinase_XerCD"/>
</dbReference>
<dbReference type="Gene3D" id="1.10.443.10">
    <property type="entry name" value="Intergrase catalytic core"/>
    <property type="match status" value="1"/>
</dbReference>
<keyword evidence="2 4" id="KW-0238">DNA-binding</keyword>
<evidence type="ECO:0000256" key="1">
    <source>
        <dbReference type="ARBA" id="ARBA00022908"/>
    </source>
</evidence>
<dbReference type="SUPFAM" id="SSF56349">
    <property type="entry name" value="DNA breaking-rejoining enzymes"/>
    <property type="match status" value="1"/>
</dbReference>
<evidence type="ECO:0000256" key="5">
    <source>
        <dbReference type="SAM" id="MobiDB-lite"/>
    </source>
</evidence>
<dbReference type="InterPro" id="IPR044068">
    <property type="entry name" value="CB"/>
</dbReference>
<name>A0A518K7F5_9BACT</name>
<evidence type="ECO:0000256" key="3">
    <source>
        <dbReference type="ARBA" id="ARBA00023172"/>
    </source>
</evidence>
<dbReference type="Pfam" id="PF02899">
    <property type="entry name" value="Phage_int_SAM_1"/>
    <property type="match status" value="1"/>
</dbReference>
<feature type="domain" description="Core-binding (CB)" evidence="7">
    <location>
        <begin position="42"/>
        <end position="123"/>
    </location>
</feature>
<dbReference type="Pfam" id="PF00589">
    <property type="entry name" value="Phage_integrase"/>
    <property type="match status" value="1"/>
</dbReference>
<reference evidence="8 9" key="1">
    <citation type="submission" date="2019-02" db="EMBL/GenBank/DDBJ databases">
        <title>Deep-cultivation of Planctomycetes and their phenomic and genomic characterization uncovers novel biology.</title>
        <authorList>
            <person name="Wiegand S."/>
            <person name="Jogler M."/>
            <person name="Boedeker C."/>
            <person name="Pinto D."/>
            <person name="Vollmers J."/>
            <person name="Rivas-Marin E."/>
            <person name="Kohn T."/>
            <person name="Peeters S.H."/>
            <person name="Heuer A."/>
            <person name="Rast P."/>
            <person name="Oberbeckmann S."/>
            <person name="Bunk B."/>
            <person name="Jeske O."/>
            <person name="Meyerdierks A."/>
            <person name="Storesund J.E."/>
            <person name="Kallscheuer N."/>
            <person name="Luecker S."/>
            <person name="Lage O.M."/>
            <person name="Pohl T."/>
            <person name="Merkel B.J."/>
            <person name="Hornburger P."/>
            <person name="Mueller R.-W."/>
            <person name="Bruemmer F."/>
            <person name="Labrenz M."/>
            <person name="Spormann A.M."/>
            <person name="Op den Camp H."/>
            <person name="Overmann J."/>
            <person name="Amann R."/>
            <person name="Jetten M.S.M."/>
            <person name="Mascher T."/>
            <person name="Medema M.H."/>
            <person name="Devos D.P."/>
            <person name="Kaster A.-K."/>
            <person name="Ovreas L."/>
            <person name="Rohde M."/>
            <person name="Galperin M.Y."/>
            <person name="Jogler C."/>
        </authorList>
    </citation>
    <scope>NUCLEOTIDE SEQUENCE [LARGE SCALE GENOMIC DNA]</scope>
    <source>
        <strain evidence="8 9">Spa11</strain>
    </source>
</reference>
<evidence type="ECO:0000313" key="9">
    <source>
        <dbReference type="Proteomes" id="UP000316426"/>
    </source>
</evidence>
<keyword evidence="1" id="KW-0229">DNA integration</keyword>
<sequence length="345" mass="38196">MSGCRPTWRRVRDESPPKNLPIAAAERTTSRFVDDAPPLIAAAGAAAVFAWEEFLYAAVRNPHTRRSYERASRRFLTWADATRKPLHRITPADVGHYLDGLTGSAASKKVYLAAIRHLFDRLVQRHAVALNPAASVRGDRHSVVEGRTPEITVAQARQLLASIDDRRLIGLRDRAAIAVLIYTAARVGAVARLRIDDFCEMGDQFCLSFSEKGGKVREIPVRHDLQRLLSGLIEARHSAGNLGGPPGSGSPLFTSAIRRTGRLSDRPMSADDVSRMVRRRLKDAGLPRRLTAHSFRVATITDLLSQGVPLEDVQNLAGHADPRTTRLYDRRGRCVTRNIVERISI</sequence>
<keyword evidence="9" id="KW-1185">Reference proteome</keyword>
<gene>
    <name evidence="8" type="primary">xerD_6</name>
    <name evidence="8" type="ORF">Spa11_19250</name>
</gene>
<dbReference type="PANTHER" id="PTHR30349">
    <property type="entry name" value="PHAGE INTEGRASE-RELATED"/>
    <property type="match status" value="1"/>
</dbReference>
<dbReference type="InterPro" id="IPR010998">
    <property type="entry name" value="Integrase_recombinase_N"/>
</dbReference>
<dbReference type="KEGG" id="bmei:Spa11_19250"/>
<feature type="region of interest" description="Disordered" evidence="5">
    <location>
        <begin position="1"/>
        <end position="23"/>
    </location>
</feature>
<proteinExistence type="predicted"/>
<evidence type="ECO:0000313" key="8">
    <source>
        <dbReference type="EMBL" id="QDV73726.1"/>
    </source>
</evidence>
<dbReference type="PROSITE" id="PS51900">
    <property type="entry name" value="CB"/>
    <property type="match status" value="1"/>
</dbReference>
<organism evidence="8 9">
    <name type="scientific">Botrimarina mediterranea</name>
    <dbReference type="NCBI Taxonomy" id="2528022"/>
    <lineage>
        <taxon>Bacteria</taxon>
        <taxon>Pseudomonadati</taxon>
        <taxon>Planctomycetota</taxon>
        <taxon>Planctomycetia</taxon>
        <taxon>Pirellulales</taxon>
        <taxon>Lacipirellulaceae</taxon>
        <taxon>Botrimarina</taxon>
    </lineage>
</organism>
<dbReference type="PROSITE" id="PS51898">
    <property type="entry name" value="TYR_RECOMBINASE"/>
    <property type="match status" value="1"/>
</dbReference>
<evidence type="ECO:0000259" key="6">
    <source>
        <dbReference type="PROSITE" id="PS51898"/>
    </source>
</evidence>
<dbReference type="AlphaFoldDB" id="A0A518K7F5"/>
<dbReference type="GO" id="GO:0006310">
    <property type="term" value="P:DNA recombination"/>
    <property type="evidence" value="ECO:0007669"/>
    <property type="project" value="UniProtKB-KW"/>
</dbReference>
<dbReference type="Proteomes" id="UP000316426">
    <property type="component" value="Chromosome"/>
</dbReference>
<accession>A0A518K7F5</accession>
<keyword evidence="3" id="KW-0233">DNA recombination</keyword>
<dbReference type="InterPro" id="IPR013762">
    <property type="entry name" value="Integrase-like_cat_sf"/>
</dbReference>